<dbReference type="Proteomes" id="UP000321638">
    <property type="component" value="Unassembled WGS sequence"/>
</dbReference>
<evidence type="ECO:0000256" key="4">
    <source>
        <dbReference type="ARBA" id="ARBA00022692"/>
    </source>
</evidence>
<protein>
    <submittedName>
        <fullName evidence="10">Branched-chain amino acid ABC transporter permease</fullName>
    </submittedName>
</protein>
<keyword evidence="11" id="KW-1185">Reference proteome</keyword>
<keyword evidence="3" id="KW-1003">Cell membrane</keyword>
<evidence type="ECO:0000256" key="6">
    <source>
        <dbReference type="ARBA" id="ARBA00022989"/>
    </source>
</evidence>
<dbReference type="PANTHER" id="PTHR11795:SF450">
    <property type="entry name" value="ABC TRANSPORTER PERMEASE PROTEIN"/>
    <property type="match status" value="1"/>
</dbReference>
<gene>
    <name evidence="10" type="ORF">FHP25_07910</name>
</gene>
<evidence type="ECO:0000256" key="2">
    <source>
        <dbReference type="ARBA" id="ARBA00022448"/>
    </source>
</evidence>
<evidence type="ECO:0000256" key="7">
    <source>
        <dbReference type="ARBA" id="ARBA00023136"/>
    </source>
</evidence>
<feature type="transmembrane region" description="Helical" evidence="9">
    <location>
        <begin position="41"/>
        <end position="61"/>
    </location>
</feature>
<feature type="transmembrane region" description="Helical" evidence="9">
    <location>
        <begin position="192"/>
        <end position="217"/>
    </location>
</feature>
<feature type="transmembrane region" description="Helical" evidence="9">
    <location>
        <begin position="6"/>
        <end position="29"/>
    </location>
</feature>
<evidence type="ECO:0000313" key="11">
    <source>
        <dbReference type="Proteomes" id="UP000321638"/>
    </source>
</evidence>
<keyword evidence="6 9" id="KW-1133">Transmembrane helix</keyword>
<evidence type="ECO:0000256" key="8">
    <source>
        <dbReference type="ARBA" id="ARBA00037998"/>
    </source>
</evidence>
<dbReference type="GO" id="GO:0005886">
    <property type="term" value="C:plasma membrane"/>
    <property type="evidence" value="ECO:0007669"/>
    <property type="project" value="UniProtKB-SubCell"/>
</dbReference>
<keyword evidence="2" id="KW-0813">Transport</keyword>
<sequence length="295" mass="29808">MPTVQLLVNALALGAAYALVALGFVLVLNAAGAVNFAHGDMVMLGGVAAVAASTLLAAGGLRLPGIVLVPLVVIVSGLVGLVVAAVGFWPLRDRPPAAMFVATIALAAVFEQSATAFFGPEPRAAPAIWDGPPVIIGGIALGRQPLALILVAGLALAGVYALLERTQIGRSFRAVAQDREMARALGLRATRLIVGAFALAGGLAGLAGALLGHQFFVNAGQGPAYMLKAYIATAIGGWGSVPGALVGALLIALFEMLVSAALSAVWAQALLYLSLLAILLLRPQGLFGEAVGRRA</sequence>
<feature type="transmembrane region" description="Helical" evidence="9">
    <location>
        <begin position="229"/>
        <end position="254"/>
    </location>
</feature>
<comment type="similarity">
    <text evidence="8">Belongs to the binding-protein-dependent transport system permease family. LivHM subfamily.</text>
</comment>
<name>A0A5C8PRC9_9HYPH</name>
<dbReference type="InterPro" id="IPR001851">
    <property type="entry name" value="ABC_transp_permease"/>
</dbReference>
<evidence type="ECO:0000256" key="1">
    <source>
        <dbReference type="ARBA" id="ARBA00004651"/>
    </source>
</evidence>
<feature type="transmembrane region" description="Helical" evidence="9">
    <location>
        <begin position="261"/>
        <end position="281"/>
    </location>
</feature>
<organism evidence="10 11">
    <name type="scientific">Vineibacter terrae</name>
    <dbReference type="NCBI Taxonomy" id="2586908"/>
    <lineage>
        <taxon>Bacteria</taxon>
        <taxon>Pseudomonadati</taxon>
        <taxon>Pseudomonadota</taxon>
        <taxon>Alphaproteobacteria</taxon>
        <taxon>Hyphomicrobiales</taxon>
        <taxon>Vineibacter</taxon>
    </lineage>
</organism>
<dbReference type="GO" id="GO:0022857">
    <property type="term" value="F:transmembrane transporter activity"/>
    <property type="evidence" value="ECO:0007669"/>
    <property type="project" value="InterPro"/>
</dbReference>
<dbReference type="AlphaFoldDB" id="A0A5C8PRC9"/>
<dbReference type="CDD" id="cd06582">
    <property type="entry name" value="TM_PBP1_LivH_like"/>
    <property type="match status" value="1"/>
</dbReference>
<evidence type="ECO:0000256" key="3">
    <source>
        <dbReference type="ARBA" id="ARBA00022475"/>
    </source>
</evidence>
<dbReference type="PANTHER" id="PTHR11795">
    <property type="entry name" value="BRANCHED-CHAIN AMINO ACID TRANSPORT SYSTEM PERMEASE PROTEIN LIVH"/>
    <property type="match status" value="1"/>
</dbReference>
<feature type="transmembrane region" description="Helical" evidence="9">
    <location>
        <begin position="67"/>
        <end position="91"/>
    </location>
</feature>
<proteinExistence type="inferred from homology"/>
<dbReference type="Pfam" id="PF02653">
    <property type="entry name" value="BPD_transp_2"/>
    <property type="match status" value="1"/>
</dbReference>
<keyword evidence="4 9" id="KW-0812">Transmembrane</keyword>
<evidence type="ECO:0000256" key="5">
    <source>
        <dbReference type="ARBA" id="ARBA00022970"/>
    </source>
</evidence>
<comment type="subcellular location">
    <subcellularLocation>
        <location evidence="1">Cell membrane</location>
        <topology evidence="1">Multi-pass membrane protein</topology>
    </subcellularLocation>
</comment>
<accession>A0A5C8PRC9</accession>
<dbReference type="OrthoDB" id="9779023at2"/>
<dbReference type="GO" id="GO:0006865">
    <property type="term" value="P:amino acid transport"/>
    <property type="evidence" value="ECO:0007669"/>
    <property type="project" value="UniProtKB-KW"/>
</dbReference>
<dbReference type="RefSeq" id="WP_147846388.1">
    <property type="nucleotide sequence ID" value="NZ_VDUZ01000007.1"/>
</dbReference>
<reference evidence="10 11" key="1">
    <citation type="submission" date="2019-06" db="EMBL/GenBank/DDBJ databases">
        <title>New taxonomy in bacterial strain CC-CFT640, isolated from vineyard.</title>
        <authorList>
            <person name="Lin S.-Y."/>
            <person name="Tsai C.-F."/>
            <person name="Young C.-C."/>
        </authorList>
    </citation>
    <scope>NUCLEOTIDE SEQUENCE [LARGE SCALE GENOMIC DNA]</scope>
    <source>
        <strain evidence="10 11">CC-CFT640</strain>
    </source>
</reference>
<feature type="transmembrane region" description="Helical" evidence="9">
    <location>
        <begin position="146"/>
        <end position="163"/>
    </location>
</feature>
<keyword evidence="7 9" id="KW-0472">Membrane</keyword>
<evidence type="ECO:0000313" key="10">
    <source>
        <dbReference type="EMBL" id="TXL78120.1"/>
    </source>
</evidence>
<keyword evidence="5" id="KW-0029">Amino-acid transport</keyword>
<dbReference type="EMBL" id="VDUZ01000007">
    <property type="protein sequence ID" value="TXL78120.1"/>
    <property type="molecule type" value="Genomic_DNA"/>
</dbReference>
<comment type="caution">
    <text evidence="10">The sequence shown here is derived from an EMBL/GenBank/DDBJ whole genome shotgun (WGS) entry which is preliminary data.</text>
</comment>
<dbReference type="InterPro" id="IPR052157">
    <property type="entry name" value="BCAA_transport_permease"/>
</dbReference>
<evidence type="ECO:0000256" key="9">
    <source>
        <dbReference type="SAM" id="Phobius"/>
    </source>
</evidence>